<dbReference type="GO" id="GO:0051400">
    <property type="term" value="F:BH domain binding"/>
    <property type="evidence" value="ECO:0007669"/>
    <property type="project" value="TreeGrafter"/>
</dbReference>
<dbReference type="PANTHER" id="PTHR11256:SF41">
    <property type="entry name" value="BCL-2 HOMOLOGOUS ANTAGONIST_KILLER"/>
    <property type="match status" value="1"/>
</dbReference>
<dbReference type="Gene3D" id="1.10.437.10">
    <property type="entry name" value="Blc2-like"/>
    <property type="match status" value="1"/>
</dbReference>
<keyword evidence="4" id="KW-0472">Membrane</keyword>
<dbReference type="PROSITE" id="PS50062">
    <property type="entry name" value="BCL2_FAMILY"/>
    <property type="match status" value="1"/>
</dbReference>
<evidence type="ECO:0000313" key="6">
    <source>
        <dbReference type="EMBL" id="KAK4468449.1"/>
    </source>
</evidence>
<feature type="domain" description="Bcl-2 Bcl-2 homology region 1-3" evidence="5">
    <location>
        <begin position="541"/>
        <end position="640"/>
    </location>
</feature>
<organism evidence="6 7">
    <name type="scientific">Schistosoma mekongi</name>
    <name type="common">Parasitic worm</name>
    <dbReference type="NCBI Taxonomy" id="38744"/>
    <lineage>
        <taxon>Eukaryota</taxon>
        <taxon>Metazoa</taxon>
        <taxon>Spiralia</taxon>
        <taxon>Lophotrochozoa</taxon>
        <taxon>Platyhelminthes</taxon>
        <taxon>Trematoda</taxon>
        <taxon>Digenea</taxon>
        <taxon>Strigeidida</taxon>
        <taxon>Schistosomatoidea</taxon>
        <taxon>Schistosomatidae</taxon>
        <taxon>Schistosoma</taxon>
    </lineage>
</organism>
<protein>
    <recommendedName>
        <fullName evidence="5">Bcl-2 Bcl-2 homology region 1-3 domain-containing protein</fullName>
    </recommendedName>
</protein>
<dbReference type="InterPro" id="IPR046371">
    <property type="entry name" value="Bcl-2_BH1-3"/>
</dbReference>
<dbReference type="CDD" id="cd06845">
    <property type="entry name" value="Bcl-2_like"/>
    <property type="match status" value="1"/>
</dbReference>
<keyword evidence="4" id="KW-1133">Transmembrane helix</keyword>
<dbReference type="GO" id="GO:0005741">
    <property type="term" value="C:mitochondrial outer membrane"/>
    <property type="evidence" value="ECO:0007669"/>
    <property type="project" value="TreeGrafter"/>
</dbReference>
<name>A0AAE1Z7S0_SCHME</name>
<dbReference type="InterPro" id="IPR026298">
    <property type="entry name" value="Bcl-2_fam"/>
</dbReference>
<feature type="region of interest" description="Disordered" evidence="3">
    <location>
        <begin position="414"/>
        <end position="439"/>
    </location>
</feature>
<dbReference type="GO" id="GO:0001836">
    <property type="term" value="P:release of cytochrome c from mitochondria"/>
    <property type="evidence" value="ECO:0007669"/>
    <property type="project" value="TreeGrafter"/>
</dbReference>
<comment type="similarity">
    <text evidence="1">Belongs to the Bcl-2 family.</text>
</comment>
<dbReference type="GO" id="GO:0015288">
    <property type="term" value="F:porin activity"/>
    <property type="evidence" value="ECO:0007669"/>
    <property type="project" value="TreeGrafter"/>
</dbReference>
<dbReference type="AlphaFoldDB" id="A0AAE1Z7S0"/>
<dbReference type="SUPFAM" id="SSF56854">
    <property type="entry name" value="Bcl-2 inhibitors of programmed cell death"/>
    <property type="match status" value="1"/>
</dbReference>
<keyword evidence="7" id="KW-1185">Reference proteome</keyword>
<feature type="compositionally biased region" description="Low complexity" evidence="3">
    <location>
        <begin position="420"/>
        <end position="429"/>
    </location>
</feature>
<reference evidence="6" key="2">
    <citation type="journal article" date="2023" name="Infect Dis Poverty">
        <title>Chromosome-scale genome of the human blood fluke Schistosoma mekongi and its implications for public health.</title>
        <authorList>
            <person name="Zhou M."/>
            <person name="Xu L."/>
            <person name="Xu D."/>
            <person name="Chen W."/>
            <person name="Khan J."/>
            <person name="Hu Y."/>
            <person name="Huang H."/>
            <person name="Wei H."/>
            <person name="Zhang Y."/>
            <person name="Chusongsang P."/>
            <person name="Tanasarnprasert K."/>
            <person name="Hu X."/>
            <person name="Limpanont Y."/>
            <person name="Lv Z."/>
        </authorList>
    </citation>
    <scope>NUCLEOTIDE SEQUENCE</scope>
    <source>
        <strain evidence="6">LV_2022a</strain>
    </source>
</reference>
<feature type="compositionally biased region" description="Basic and acidic residues" evidence="3">
    <location>
        <begin position="69"/>
        <end position="85"/>
    </location>
</feature>
<gene>
    <name evidence="6" type="ORF">MN116_007654</name>
</gene>
<dbReference type="GO" id="GO:0097192">
    <property type="term" value="P:extrinsic apoptotic signaling pathway in absence of ligand"/>
    <property type="evidence" value="ECO:0007669"/>
    <property type="project" value="TreeGrafter"/>
</dbReference>
<feature type="compositionally biased region" description="Basic and acidic residues" evidence="3">
    <location>
        <begin position="430"/>
        <end position="439"/>
    </location>
</feature>
<dbReference type="PANTHER" id="PTHR11256">
    <property type="entry name" value="BCL-2 RELATED"/>
    <property type="match status" value="1"/>
</dbReference>
<dbReference type="InterPro" id="IPR036834">
    <property type="entry name" value="Bcl-2-like_sf"/>
</dbReference>
<dbReference type="GO" id="GO:0042981">
    <property type="term" value="P:regulation of apoptotic process"/>
    <property type="evidence" value="ECO:0007669"/>
    <property type="project" value="InterPro"/>
</dbReference>
<evidence type="ECO:0000256" key="4">
    <source>
        <dbReference type="SAM" id="Phobius"/>
    </source>
</evidence>
<keyword evidence="4" id="KW-0812">Transmembrane</keyword>
<evidence type="ECO:0000256" key="1">
    <source>
        <dbReference type="ARBA" id="ARBA00009458"/>
    </source>
</evidence>
<feature type="region of interest" description="Disordered" evidence="3">
    <location>
        <begin position="1"/>
        <end position="21"/>
    </location>
</feature>
<evidence type="ECO:0000256" key="3">
    <source>
        <dbReference type="SAM" id="MobiDB-lite"/>
    </source>
</evidence>
<proteinExistence type="inferred from homology"/>
<sequence>MSTHGVTGNAHLETDRNWISQAPLMTVPDSDDSSTPIANSLDETFSPSKISFNSFIMNSSKSEVLEGDGDGRGIERESKEEERVEHKKKTGVTLIYCPEKKAANTFESPRNSSVSLEPGEKEITIRSNHILDINYDRNNPITKEEKETESTSSIILNESNHPINMNDEHKVIKSHDSRNLSDHKISSNRISVEYKGSSLSNNNLSDDSKCIDSSGGVVLTSAEVLTPLHSNSLSVLSIESKSSSKEILNNLKPFDNVEVSVTGENDSVNLQDNDKNDKTTSLPIGKTERYTSAFRPVLSSQPLNNLNESHQESKLLTDNNSFIESNLGNIAQMNSGIDDEVSETVVNISDRHKRAMNRFCEQAAIPTYLDRCSPAQIVAVTGGAPADIIRNIEEDLDDDSDGKVVEVLSRNRGVLGGGDSNSSSTNSDNVVRHRDHISESSKFQKPVTINIDLRVVSHLTPSTPEEVDASSELVFSNFMIDRYMLEVSASAKASSQCNTSASTSVNISNQQVMSDDPVGHQLSSLPRAEPHSIEAIVAHNLAEIGDEINRIYGPRLDRMIKLLPVEECPLEMFYNVARVLFARGPTNWGQVITLFYFGYRLVVQRVKKGISNAFYQVCRCLVSFCRQINIFVWIAQQGGWQILQFLRSATICDAGESVDNDPNQFTTHPDNEQCHQNTLLNNNSSSSPDVSDSSLFIPFVLTSTSFVAIAFAIWFYMRR</sequence>
<evidence type="ECO:0000259" key="5">
    <source>
        <dbReference type="SMART" id="SM00337"/>
    </source>
</evidence>
<dbReference type="InterPro" id="IPR002475">
    <property type="entry name" value="Bcl2-like"/>
</dbReference>
<dbReference type="Pfam" id="PF00452">
    <property type="entry name" value="Bcl-2"/>
    <property type="match status" value="1"/>
</dbReference>
<dbReference type="SMART" id="SM00337">
    <property type="entry name" value="BCL"/>
    <property type="match status" value="1"/>
</dbReference>
<dbReference type="Proteomes" id="UP001292079">
    <property type="component" value="Unassembled WGS sequence"/>
</dbReference>
<feature type="region of interest" description="Disordered" evidence="3">
    <location>
        <begin position="63"/>
        <end position="86"/>
    </location>
</feature>
<keyword evidence="2" id="KW-0053">Apoptosis</keyword>
<reference evidence="6" key="1">
    <citation type="submission" date="2022-04" db="EMBL/GenBank/DDBJ databases">
        <authorList>
            <person name="Xu L."/>
            <person name="Lv Z."/>
        </authorList>
    </citation>
    <scope>NUCLEOTIDE SEQUENCE</scope>
    <source>
        <strain evidence="6">LV_2022a</strain>
    </source>
</reference>
<dbReference type="EMBL" id="JALJAT010000006">
    <property type="protein sequence ID" value="KAK4468449.1"/>
    <property type="molecule type" value="Genomic_DNA"/>
</dbReference>
<evidence type="ECO:0000313" key="7">
    <source>
        <dbReference type="Proteomes" id="UP001292079"/>
    </source>
</evidence>
<dbReference type="GO" id="GO:0008630">
    <property type="term" value="P:intrinsic apoptotic signaling pathway in response to DNA damage"/>
    <property type="evidence" value="ECO:0007669"/>
    <property type="project" value="TreeGrafter"/>
</dbReference>
<evidence type="ECO:0000256" key="2">
    <source>
        <dbReference type="ARBA" id="ARBA00022703"/>
    </source>
</evidence>
<feature type="transmembrane region" description="Helical" evidence="4">
    <location>
        <begin position="695"/>
        <end position="717"/>
    </location>
</feature>
<comment type="caution">
    <text evidence="6">The sequence shown here is derived from an EMBL/GenBank/DDBJ whole genome shotgun (WGS) entry which is preliminary data.</text>
</comment>
<accession>A0AAE1Z7S0</accession>